<protein>
    <submittedName>
        <fullName evidence="3">UBA/THIF-type NAD/FAD binding protein</fullName>
    </submittedName>
</protein>
<dbReference type="InterPro" id="IPR035985">
    <property type="entry name" value="Ubiquitin-activating_enz"/>
</dbReference>
<feature type="transmembrane region" description="Helical" evidence="1">
    <location>
        <begin position="387"/>
        <end position="406"/>
    </location>
</feature>
<keyword evidence="1" id="KW-0472">Membrane</keyword>
<dbReference type="eggNOG" id="COG0476">
    <property type="taxonomic scope" value="Bacteria"/>
</dbReference>
<dbReference type="Gene3D" id="3.40.50.720">
    <property type="entry name" value="NAD(P)-binding Rossmann-like Domain"/>
    <property type="match status" value="1"/>
</dbReference>
<accession>A9KIR4</accession>
<reference evidence="4" key="1">
    <citation type="submission" date="2007-11" db="EMBL/GenBank/DDBJ databases">
        <title>Complete genome sequence of Clostridium phytofermentans ISDg.</title>
        <authorList>
            <person name="Leschine S.B."/>
            <person name="Warnick T.A."/>
            <person name="Blanchard J.L."/>
            <person name="Schnell D.J."/>
            <person name="Petit E.L."/>
            <person name="LaTouf W.G."/>
            <person name="Copeland A."/>
            <person name="Lucas S."/>
            <person name="Lapidus A."/>
            <person name="Barry K."/>
            <person name="Glavina del Rio T."/>
            <person name="Dalin E."/>
            <person name="Tice H."/>
            <person name="Pitluck S."/>
            <person name="Kiss H."/>
            <person name="Brettin T."/>
            <person name="Bruce D."/>
            <person name="Detter J.C."/>
            <person name="Han C."/>
            <person name="Kuske C."/>
            <person name="Schmutz J."/>
            <person name="Larimer F."/>
            <person name="Land M."/>
            <person name="Hauser L."/>
            <person name="Kyrpides N."/>
            <person name="Kim E.A."/>
            <person name="Richardson P."/>
        </authorList>
    </citation>
    <scope>NUCLEOTIDE SEQUENCE [LARGE SCALE GENOMIC DNA]</scope>
    <source>
        <strain evidence="4">ATCC 700394 / DSM 18823 / ISDg</strain>
    </source>
</reference>
<dbReference type="GO" id="GO:0004792">
    <property type="term" value="F:thiosulfate-cyanide sulfurtransferase activity"/>
    <property type="evidence" value="ECO:0007669"/>
    <property type="project" value="TreeGrafter"/>
</dbReference>
<dbReference type="OrthoDB" id="9804286at2"/>
<dbReference type="EMBL" id="CP000885">
    <property type="protein sequence ID" value="ABX43927.1"/>
    <property type="molecule type" value="Genomic_DNA"/>
</dbReference>
<keyword evidence="1" id="KW-1133">Transmembrane helix</keyword>
<dbReference type="AlphaFoldDB" id="A9KIR4"/>
<evidence type="ECO:0000256" key="1">
    <source>
        <dbReference type="SAM" id="Phobius"/>
    </source>
</evidence>
<dbReference type="KEGG" id="cpy:Cphy_3578"/>
<gene>
    <name evidence="3" type="ordered locus">Cphy_3578</name>
</gene>
<evidence type="ECO:0000313" key="3">
    <source>
        <dbReference type="EMBL" id="ABX43927.1"/>
    </source>
</evidence>
<dbReference type="PANTHER" id="PTHR10953">
    <property type="entry name" value="UBIQUITIN-ACTIVATING ENZYME E1"/>
    <property type="match status" value="1"/>
</dbReference>
<dbReference type="RefSeq" id="WP_012201575.1">
    <property type="nucleotide sequence ID" value="NC_010001.1"/>
</dbReference>
<keyword evidence="4" id="KW-1185">Reference proteome</keyword>
<feature type="domain" description="THIF-type NAD/FAD binding fold" evidence="2">
    <location>
        <begin position="106"/>
        <end position="315"/>
    </location>
</feature>
<dbReference type="GO" id="GO:0008641">
    <property type="term" value="F:ubiquitin-like modifier activating enzyme activity"/>
    <property type="evidence" value="ECO:0007669"/>
    <property type="project" value="InterPro"/>
</dbReference>
<dbReference type="InterPro" id="IPR000594">
    <property type="entry name" value="ThiF_NAD_FAD-bd"/>
</dbReference>
<dbReference type="GO" id="GO:0016779">
    <property type="term" value="F:nucleotidyltransferase activity"/>
    <property type="evidence" value="ECO:0007669"/>
    <property type="project" value="TreeGrafter"/>
</dbReference>
<dbReference type="PANTHER" id="PTHR10953:SF102">
    <property type="entry name" value="ADENYLYLTRANSFERASE AND SULFURTRANSFERASE MOCS3"/>
    <property type="match status" value="1"/>
</dbReference>
<dbReference type="STRING" id="357809.Cphy_3578"/>
<name>A9KIR4_LACP7</name>
<dbReference type="GO" id="GO:0005737">
    <property type="term" value="C:cytoplasm"/>
    <property type="evidence" value="ECO:0007669"/>
    <property type="project" value="TreeGrafter"/>
</dbReference>
<dbReference type="Proteomes" id="UP000000370">
    <property type="component" value="Chromosome"/>
</dbReference>
<dbReference type="HOGENOM" id="CLU_599510_0_0_9"/>
<keyword evidence="1" id="KW-0812">Transmembrane</keyword>
<dbReference type="SUPFAM" id="SSF69572">
    <property type="entry name" value="Activating enzymes of the ubiquitin-like proteins"/>
    <property type="match status" value="1"/>
</dbReference>
<proteinExistence type="predicted"/>
<feature type="transmembrane region" description="Helical" evidence="1">
    <location>
        <begin position="418"/>
        <end position="444"/>
    </location>
</feature>
<feature type="transmembrane region" description="Helical" evidence="1">
    <location>
        <begin position="363"/>
        <end position="380"/>
    </location>
</feature>
<evidence type="ECO:0000313" key="4">
    <source>
        <dbReference type="Proteomes" id="UP000000370"/>
    </source>
</evidence>
<dbReference type="InterPro" id="IPR045886">
    <property type="entry name" value="ThiF/MoeB/HesA"/>
</dbReference>
<dbReference type="Pfam" id="PF00899">
    <property type="entry name" value="ThiF"/>
    <property type="match status" value="1"/>
</dbReference>
<sequence length="456" mass="51352">MINKYNNDYRLNVFSPITTDGKEYTFGIEGDLSSGTVKKYALTKEQESTLEEMINGKEYTKEYLIEKWGKETLEDLIKKGTFINYQIDTEGIYSRSKAYYSINKYGNVQEKLSAAKVLILGCGGIGSHVAWNLTVLGVGEITLVDFDVVEESNLNRQLLYTKDDIGNQKVEVLGEKLKAINPNIVINIKKMKISSSEELDELCKQYTCNLIIKTLDSPKDFSKWLDEICKLRKICYITGITTSIHSLIGPTFIPDKSKGFSEIFNVGTEFETIVGTMPSLGIVMYHISSEISQEAFKILAGVGTPKYINKILAEDIIIGKSMYIYPKNINLEKDPLSKAIFSNVNFMFLFGIVLAFAFTQLPWLPLVGYLCSILFALFTYETIQERVKCALVNNTIYMLFNLVTVISLNGENLGILEILISILIIISISSIFTCFITQILHIILDKTKHILSRSNG</sequence>
<organism evidence="3 4">
    <name type="scientific">Lachnoclostridium phytofermentans (strain ATCC 700394 / DSM 18823 / ISDg)</name>
    <name type="common">Clostridium phytofermentans</name>
    <dbReference type="NCBI Taxonomy" id="357809"/>
    <lineage>
        <taxon>Bacteria</taxon>
        <taxon>Bacillati</taxon>
        <taxon>Bacillota</taxon>
        <taxon>Clostridia</taxon>
        <taxon>Lachnospirales</taxon>
        <taxon>Lachnospiraceae</taxon>
    </lineage>
</organism>
<evidence type="ECO:0000259" key="2">
    <source>
        <dbReference type="Pfam" id="PF00899"/>
    </source>
</evidence>